<evidence type="ECO:0000256" key="2">
    <source>
        <dbReference type="ARBA" id="ARBA00023002"/>
    </source>
</evidence>
<dbReference type="Gene3D" id="3.30.360.10">
    <property type="entry name" value="Dihydrodipicolinate Reductase, domain 2"/>
    <property type="match status" value="1"/>
</dbReference>
<dbReference type="InterPro" id="IPR036291">
    <property type="entry name" value="NAD(P)-bd_dom_sf"/>
</dbReference>
<accession>A0ABZ1C8E3</accession>
<comment type="similarity">
    <text evidence="1">Belongs to the Gfo/Idh/MocA family.</text>
</comment>
<dbReference type="InterPro" id="IPR000683">
    <property type="entry name" value="Gfo/Idh/MocA-like_OxRdtase_N"/>
</dbReference>
<dbReference type="Pfam" id="PF02894">
    <property type="entry name" value="GFO_IDH_MocA_C"/>
    <property type="match status" value="1"/>
</dbReference>
<dbReference type="RefSeq" id="WP_221029114.1">
    <property type="nucleotide sequence ID" value="NZ_CP139781.1"/>
</dbReference>
<reference evidence="5 6" key="1">
    <citation type="submission" date="2021-08" db="EMBL/GenBank/DDBJ databases">
        <authorList>
            <person name="Zhang D."/>
            <person name="Zhang A."/>
            <person name="Wang L."/>
        </authorList>
    </citation>
    <scope>NUCLEOTIDE SEQUENCE [LARGE SCALE GENOMIC DNA]</scope>
    <source>
        <strain evidence="5 6">WL0086</strain>
    </source>
</reference>
<evidence type="ECO:0000313" key="5">
    <source>
        <dbReference type="EMBL" id="WRQ87844.1"/>
    </source>
</evidence>
<protein>
    <submittedName>
        <fullName evidence="5">Gfo/Idh/MocA family oxidoreductase</fullName>
    </submittedName>
</protein>
<proteinExistence type="inferred from homology"/>
<evidence type="ECO:0000259" key="4">
    <source>
        <dbReference type="Pfam" id="PF02894"/>
    </source>
</evidence>
<name>A0ABZ1C8E3_9BACT</name>
<evidence type="ECO:0000259" key="3">
    <source>
        <dbReference type="Pfam" id="PF01408"/>
    </source>
</evidence>
<sequence length="336" mass="36010">MNAPINIGVVGLGRLGRIYAGHFASRIHHARLVAVTDVQADVTAAVAAETGARACPDFESLVTHPEVDAVVVVTPTRYHHPVVLAAAAAGKAIFCEKPLSLDLAEGEAMRAAVNQHGIFFHLAFMRRFDPGYAAAQRAIATGRIGAPLVFKSSSRDRNPPPLDYLRPENSGGLFIDMGIHDFDLARWFMGDVQSVHSTGGALADPAVAEVGDVDNAFTSLVFASGMLGQVNLSRNGVYGYAIDTEIVGRDGTLRVGYDRETPLQIMSAGHIGHDTVPGFLERFAQAYLIQLQDFVDRLRAGDAPAITCEDGIAAQRIASAATRSLHEDRRITLDQD</sequence>
<keyword evidence="2" id="KW-0560">Oxidoreductase</keyword>
<keyword evidence="6" id="KW-1185">Reference proteome</keyword>
<dbReference type="Gene3D" id="3.40.50.720">
    <property type="entry name" value="NAD(P)-binding Rossmann-like Domain"/>
    <property type="match status" value="1"/>
</dbReference>
<dbReference type="PANTHER" id="PTHR42840">
    <property type="entry name" value="NAD(P)-BINDING ROSSMANN-FOLD SUPERFAMILY PROTEIN-RELATED"/>
    <property type="match status" value="1"/>
</dbReference>
<dbReference type="Pfam" id="PF01408">
    <property type="entry name" value="GFO_IDH_MocA"/>
    <property type="match status" value="1"/>
</dbReference>
<dbReference type="EMBL" id="CP139781">
    <property type="protein sequence ID" value="WRQ87844.1"/>
    <property type="molecule type" value="Genomic_DNA"/>
</dbReference>
<organism evidence="5 6">
    <name type="scientific">Actomonas aquatica</name>
    <dbReference type="NCBI Taxonomy" id="2866162"/>
    <lineage>
        <taxon>Bacteria</taxon>
        <taxon>Pseudomonadati</taxon>
        <taxon>Verrucomicrobiota</taxon>
        <taxon>Opitutia</taxon>
        <taxon>Opitutales</taxon>
        <taxon>Opitutaceae</taxon>
        <taxon>Actomonas</taxon>
    </lineage>
</organism>
<evidence type="ECO:0000313" key="6">
    <source>
        <dbReference type="Proteomes" id="UP000738431"/>
    </source>
</evidence>
<gene>
    <name evidence="5" type="ORF">K1X11_000380</name>
</gene>
<reference evidence="5 6" key="2">
    <citation type="submission" date="2023-12" db="EMBL/GenBank/DDBJ databases">
        <title>Description of an unclassified Opitutus bacterium of Verrucomicrobiota.</title>
        <authorList>
            <person name="Zhang D.-F."/>
        </authorList>
    </citation>
    <scope>NUCLEOTIDE SEQUENCE [LARGE SCALE GENOMIC DNA]</scope>
    <source>
        <strain evidence="5 6">WL0086</strain>
    </source>
</reference>
<dbReference type="InterPro" id="IPR004104">
    <property type="entry name" value="Gfo/Idh/MocA-like_OxRdtase_C"/>
</dbReference>
<feature type="domain" description="Gfo/Idh/MocA-like oxidoreductase C-terminal" evidence="4">
    <location>
        <begin position="138"/>
        <end position="333"/>
    </location>
</feature>
<dbReference type="Proteomes" id="UP000738431">
    <property type="component" value="Chromosome"/>
</dbReference>
<dbReference type="SUPFAM" id="SSF55347">
    <property type="entry name" value="Glyceraldehyde-3-phosphate dehydrogenase-like, C-terminal domain"/>
    <property type="match status" value="1"/>
</dbReference>
<evidence type="ECO:0000256" key="1">
    <source>
        <dbReference type="ARBA" id="ARBA00010928"/>
    </source>
</evidence>
<feature type="domain" description="Gfo/Idh/MocA-like oxidoreductase N-terminal" evidence="3">
    <location>
        <begin position="5"/>
        <end position="121"/>
    </location>
</feature>
<dbReference type="SUPFAM" id="SSF51735">
    <property type="entry name" value="NAD(P)-binding Rossmann-fold domains"/>
    <property type="match status" value="1"/>
</dbReference>
<dbReference type="PANTHER" id="PTHR42840:SF3">
    <property type="entry name" value="BINDING ROSSMANN FOLD OXIDOREDUCTASE, PUTATIVE (AFU_ORTHOLOGUE AFUA_2G10240)-RELATED"/>
    <property type="match status" value="1"/>
</dbReference>